<evidence type="ECO:0000313" key="2">
    <source>
        <dbReference type="EMBL" id="EES90360.1"/>
    </source>
</evidence>
<dbReference type="GO" id="GO:0009253">
    <property type="term" value="P:peptidoglycan catabolic process"/>
    <property type="evidence" value="ECO:0007669"/>
    <property type="project" value="InterPro"/>
</dbReference>
<dbReference type="Proteomes" id="UP000006160">
    <property type="component" value="Unassembled WGS sequence"/>
</dbReference>
<dbReference type="GO" id="GO:0030288">
    <property type="term" value="C:outer membrane-bounded periplasmic space"/>
    <property type="evidence" value="ECO:0007669"/>
    <property type="project" value="TreeGrafter"/>
</dbReference>
<dbReference type="SUPFAM" id="SSF53187">
    <property type="entry name" value="Zn-dependent exopeptidases"/>
    <property type="match status" value="1"/>
</dbReference>
<dbReference type="PANTHER" id="PTHR30404:SF8">
    <property type="entry name" value="AUTOLYSIN PH-RELATED"/>
    <property type="match status" value="1"/>
</dbReference>
<dbReference type="SMART" id="SM00646">
    <property type="entry name" value="Ami_3"/>
    <property type="match status" value="1"/>
</dbReference>
<dbReference type="Pfam" id="PF01520">
    <property type="entry name" value="Amidase_3"/>
    <property type="match status" value="1"/>
</dbReference>
<evidence type="ECO:0000313" key="3">
    <source>
        <dbReference type="Proteomes" id="UP000006160"/>
    </source>
</evidence>
<dbReference type="InterPro" id="IPR050695">
    <property type="entry name" value="N-acetylmuramoyl_amidase_3"/>
</dbReference>
<sequence length="249" mass="27690">MIKGSVRGGHNYGVTGASGIVNEVTEDRKYYPLVIKGLMENGFDIQDVTPTRTSTIKQDLAHGVNLANSNGSSFFISCHLNSFNGSAKGCEVVYSSSSGKRLAECIVNELAQLGFYNRGAKQDTRGLYELRHTKMTAVIIEPFFCDNEEDVGIYRRVGIKGIADAIVKGVCTYYGKPIHNEAPKSTFKPLPLKMAYDSPAVFVRDGFMNIVKFFYRNDLITAKDEKLEYYLVDIDGIKAWIPKRATCPR</sequence>
<protein>
    <submittedName>
        <fullName evidence="2">N-acetylmuramoyl-L-alanine amidase domain protein</fullName>
    </submittedName>
</protein>
<gene>
    <name evidence="2" type="ORF">CLG_B2280</name>
</gene>
<organism evidence="2 3">
    <name type="scientific">Clostridium botulinum D str. 1873</name>
    <dbReference type="NCBI Taxonomy" id="592027"/>
    <lineage>
        <taxon>Bacteria</taxon>
        <taxon>Bacillati</taxon>
        <taxon>Bacillota</taxon>
        <taxon>Clostridia</taxon>
        <taxon>Eubacteriales</taxon>
        <taxon>Clostridiaceae</taxon>
        <taxon>Clostridium</taxon>
    </lineage>
</organism>
<dbReference type="GO" id="GO:0008745">
    <property type="term" value="F:N-acetylmuramoyl-L-alanine amidase activity"/>
    <property type="evidence" value="ECO:0007669"/>
    <property type="project" value="InterPro"/>
</dbReference>
<evidence type="ECO:0000259" key="1">
    <source>
        <dbReference type="SMART" id="SM00646"/>
    </source>
</evidence>
<accession>A0A9P2G5G7</accession>
<proteinExistence type="predicted"/>
<feature type="domain" description="MurNAc-LAA" evidence="1">
    <location>
        <begin position="64"/>
        <end position="171"/>
    </location>
</feature>
<dbReference type="AlphaFoldDB" id="A0A9P2G5G7"/>
<comment type="caution">
    <text evidence="2">The sequence shown here is derived from an EMBL/GenBank/DDBJ whole genome shotgun (WGS) entry which is preliminary data.</text>
</comment>
<name>A0A9P2G5G7_CLOBO</name>
<dbReference type="EMBL" id="ACSJ01000017">
    <property type="protein sequence ID" value="EES90360.1"/>
    <property type="molecule type" value="Genomic_DNA"/>
</dbReference>
<dbReference type="Gene3D" id="3.40.630.40">
    <property type="entry name" value="Zn-dependent exopeptidases"/>
    <property type="match status" value="1"/>
</dbReference>
<dbReference type="PANTHER" id="PTHR30404">
    <property type="entry name" value="N-ACETYLMURAMOYL-L-ALANINE AMIDASE"/>
    <property type="match status" value="1"/>
</dbReference>
<dbReference type="CDD" id="cd02696">
    <property type="entry name" value="MurNAc-LAA"/>
    <property type="match status" value="1"/>
</dbReference>
<dbReference type="InterPro" id="IPR002508">
    <property type="entry name" value="MurNAc-LAA_cat"/>
</dbReference>
<reference evidence="2 3" key="1">
    <citation type="submission" date="2009-10" db="EMBL/GenBank/DDBJ databases">
        <authorList>
            <person name="Shrivastava S."/>
            <person name="Brinkac L.B."/>
            <person name="Brown J.L."/>
            <person name="Bruce D.B."/>
            <person name="Detter C."/>
            <person name="Green L.D."/>
            <person name="Munk C.A."/>
            <person name="Rogers Y.C."/>
            <person name="Tapia R."/>
            <person name="Saunders E.S."/>
            <person name="Sims D.R."/>
            <person name="Smith L.A."/>
            <person name="Smith T.J."/>
            <person name="Sutton G."/>
            <person name="Brettin T."/>
        </authorList>
    </citation>
    <scope>NUCLEOTIDE SEQUENCE [LARGE SCALE GENOMIC DNA]</scope>
    <source>
        <strain evidence="3">D str. 1873</strain>
    </source>
</reference>